<dbReference type="KEGG" id="ure:UREG_02958"/>
<dbReference type="PANTHER" id="PTHR23164">
    <property type="entry name" value="EARLY ENDOSOME ANTIGEN 1"/>
    <property type="match status" value="1"/>
</dbReference>
<feature type="domain" description="FYVE-type" evidence="6">
    <location>
        <begin position="152"/>
        <end position="207"/>
    </location>
</feature>
<dbReference type="PANTHER" id="PTHR23164:SF30">
    <property type="entry name" value="EARLY ENDOSOME ANTIGEN 1"/>
    <property type="match status" value="1"/>
</dbReference>
<dbReference type="HOGENOM" id="CLU_082207_0_0_1"/>
<dbReference type="AlphaFoldDB" id="C4JIU7"/>
<feature type="compositionally biased region" description="Basic and acidic residues" evidence="5">
    <location>
        <begin position="83"/>
        <end position="93"/>
    </location>
</feature>
<dbReference type="FunCoup" id="C4JIU7">
    <property type="interactions" value="124"/>
</dbReference>
<dbReference type="GeneID" id="8442095"/>
<keyword evidence="3" id="KW-0862">Zinc</keyword>
<evidence type="ECO:0000256" key="5">
    <source>
        <dbReference type="SAM" id="MobiDB-lite"/>
    </source>
</evidence>
<dbReference type="EMBL" id="CH476615">
    <property type="protein sequence ID" value="EEP78109.1"/>
    <property type="molecule type" value="Genomic_DNA"/>
</dbReference>
<proteinExistence type="predicted"/>
<dbReference type="InterPro" id="IPR017455">
    <property type="entry name" value="Znf_FYVE-rel"/>
</dbReference>
<dbReference type="RefSeq" id="XP_002543442.1">
    <property type="nucleotide sequence ID" value="XM_002543396.1"/>
</dbReference>
<dbReference type="PROSITE" id="PS50178">
    <property type="entry name" value="ZF_FYVE"/>
    <property type="match status" value="1"/>
</dbReference>
<evidence type="ECO:0000313" key="7">
    <source>
        <dbReference type="EMBL" id="EEP78109.1"/>
    </source>
</evidence>
<accession>C4JIU7</accession>
<dbReference type="OMA" id="LDQDANY"/>
<dbReference type="OrthoDB" id="10018316at2759"/>
<dbReference type="Gene3D" id="3.30.40.10">
    <property type="entry name" value="Zinc/RING finger domain, C3HC4 (zinc finger)"/>
    <property type="match status" value="1"/>
</dbReference>
<feature type="compositionally biased region" description="Polar residues" evidence="5">
    <location>
        <begin position="1"/>
        <end position="35"/>
    </location>
</feature>
<evidence type="ECO:0000256" key="3">
    <source>
        <dbReference type="ARBA" id="ARBA00022833"/>
    </source>
</evidence>
<keyword evidence="8" id="KW-1185">Reference proteome</keyword>
<dbReference type="SMART" id="SM00064">
    <property type="entry name" value="FYVE"/>
    <property type="match status" value="1"/>
</dbReference>
<organism evidence="7 8">
    <name type="scientific">Uncinocarpus reesii (strain UAMH 1704)</name>
    <dbReference type="NCBI Taxonomy" id="336963"/>
    <lineage>
        <taxon>Eukaryota</taxon>
        <taxon>Fungi</taxon>
        <taxon>Dikarya</taxon>
        <taxon>Ascomycota</taxon>
        <taxon>Pezizomycotina</taxon>
        <taxon>Eurotiomycetes</taxon>
        <taxon>Eurotiomycetidae</taxon>
        <taxon>Onygenales</taxon>
        <taxon>Onygenaceae</taxon>
        <taxon>Uncinocarpus</taxon>
    </lineage>
</organism>
<evidence type="ECO:0000313" key="8">
    <source>
        <dbReference type="Proteomes" id="UP000002058"/>
    </source>
</evidence>
<dbReference type="InterPro" id="IPR013083">
    <property type="entry name" value="Znf_RING/FYVE/PHD"/>
</dbReference>
<keyword evidence="1" id="KW-0479">Metal-binding</keyword>
<dbReference type="Pfam" id="PF01363">
    <property type="entry name" value="FYVE"/>
    <property type="match status" value="1"/>
</dbReference>
<dbReference type="SUPFAM" id="SSF57903">
    <property type="entry name" value="FYVE/PHD zinc finger"/>
    <property type="match status" value="1"/>
</dbReference>
<evidence type="ECO:0000256" key="2">
    <source>
        <dbReference type="ARBA" id="ARBA00022771"/>
    </source>
</evidence>
<dbReference type="GO" id="GO:0008270">
    <property type="term" value="F:zinc ion binding"/>
    <property type="evidence" value="ECO:0007669"/>
    <property type="project" value="UniProtKB-KW"/>
</dbReference>
<gene>
    <name evidence="7" type="ORF">UREG_02958</name>
</gene>
<evidence type="ECO:0000256" key="1">
    <source>
        <dbReference type="ARBA" id="ARBA00022723"/>
    </source>
</evidence>
<sequence length="281" mass="31179">MQSSKTNTAGQTSLPGNPSPLNSASVTPANNSPTSPRLHHSQLHHVSCQSKQLRPLKSPLYVPAVLRPTERPSRSTPLTPPRSVHDVSDDTHTRGPPQLSRQSTVESFRSEVSKLAEDEWLKEQNLGIVTGSPTREHWKADSSSPSCDSPVCKSFFGLFNRRHHCRHCGHVFCASHTPHTIPLDQNARFHPDGIASRACDLCWSAYTRWDQTRIDQLNQIQRDLASQIERNKSDGASSVVSKETDSDHASVIDASFLPPPSEHQESTIATSVPRDWSWSTF</sequence>
<reference evidence="8" key="1">
    <citation type="journal article" date="2009" name="Genome Res.">
        <title>Comparative genomic analyses of the human fungal pathogens Coccidioides and their relatives.</title>
        <authorList>
            <person name="Sharpton T.J."/>
            <person name="Stajich J.E."/>
            <person name="Rounsley S.D."/>
            <person name="Gardner M.J."/>
            <person name="Wortman J.R."/>
            <person name="Jordar V.S."/>
            <person name="Maiti R."/>
            <person name="Kodira C.D."/>
            <person name="Neafsey D.E."/>
            <person name="Zeng Q."/>
            <person name="Hung C.-Y."/>
            <person name="McMahan C."/>
            <person name="Muszewska A."/>
            <person name="Grynberg M."/>
            <person name="Mandel M.A."/>
            <person name="Kellner E.M."/>
            <person name="Barker B.M."/>
            <person name="Galgiani J.N."/>
            <person name="Orbach M.J."/>
            <person name="Kirkland T.N."/>
            <person name="Cole G.T."/>
            <person name="Henn M.R."/>
            <person name="Birren B.W."/>
            <person name="Taylor J.W."/>
        </authorList>
    </citation>
    <scope>NUCLEOTIDE SEQUENCE [LARGE SCALE GENOMIC DNA]</scope>
    <source>
        <strain evidence="8">UAMH 1704</strain>
    </source>
</reference>
<feature type="region of interest" description="Disordered" evidence="5">
    <location>
        <begin position="1"/>
        <end position="104"/>
    </location>
</feature>
<dbReference type="InParanoid" id="C4JIU7"/>
<feature type="region of interest" description="Disordered" evidence="5">
    <location>
        <begin position="228"/>
        <end position="281"/>
    </location>
</feature>
<dbReference type="STRING" id="336963.C4JIU7"/>
<name>C4JIU7_UNCRE</name>
<evidence type="ECO:0000256" key="4">
    <source>
        <dbReference type="PROSITE-ProRule" id="PRU00091"/>
    </source>
</evidence>
<dbReference type="VEuPathDB" id="FungiDB:UREG_02958"/>
<dbReference type="Proteomes" id="UP000002058">
    <property type="component" value="Unassembled WGS sequence"/>
</dbReference>
<dbReference type="CDD" id="cd15760">
    <property type="entry name" value="FYVE_scVPS27p_like"/>
    <property type="match status" value="1"/>
</dbReference>
<keyword evidence="2 4" id="KW-0863">Zinc-finger</keyword>
<dbReference type="InterPro" id="IPR000306">
    <property type="entry name" value="Znf_FYVE"/>
</dbReference>
<dbReference type="InterPro" id="IPR011011">
    <property type="entry name" value="Znf_FYVE_PHD"/>
</dbReference>
<protein>
    <recommendedName>
        <fullName evidence="6">FYVE-type domain-containing protein</fullName>
    </recommendedName>
</protein>
<dbReference type="eggNOG" id="KOG1729">
    <property type="taxonomic scope" value="Eukaryota"/>
</dbReference>
<evidence type="ECO:0000259" key="6">
    <source>
        <dbReference type="PROSITE" id="PS50178"/>
    </source>
</evidence>